<comment type="caution">
    <text evidence="10">The sequence shown here is derived from an EMBL/GenBank/DDBJ whole genome shotgun (WGS) entry which is preliminary data.</text>
</comment>
<evidence type="ECO:0000256" key="5">
    <source>
        <dbReference type="ARBA" id="ARBA00022683"/>
    </source>
</evidence>
<evidence type="ECO:0000256" key="2">
    <source>
        <dbReference type="ARBA" id="ARBA00022448"/>
    </source>
</evidence>
<evidence type="ECO:0000256" key="3">
    <source>
        <dbReference type="ARBA" id="ARBA00022475"/>
    </source>
</evidence>
<evidence type="ECO:0000256" key="6">
    <source>
        <dbReference type="ARBA" id="ARBA00022692"/>
    </source>
</evidence>
<protein>
    <submittedName>
        <fullName evidence="10">Uncharacterized protein</fullName>
    </submittedName>
</protein>
<keyword evidence="2" id="KW-0813">Transport</keyword>
<feature type="transmembrane region" description="Helical" evidence="9">
    <location>
        <begin position="94"/>
        <end position="111"/>
    </location>
</feature>
<sequence length="214" mass="24665">MTENVIFLAFTAALCTVDIIGFGQFMICRPMFCAPLIGFFMGDIGTALWIGMITEMIWINIIPMGVAVPIDISSISILSIFWVCKYFMSLHEAAIWGLILAVPFAYLYRWIDVWGRNFNIRIMHWVEKGIQSGNSERINLGMASGLLFFVLRAFLFYVFAMIIGGWIYSSIYLQLPELILDGFKKAWYLLPVSGFGMVIHNFRPQKFRFLRHRD</sequence>
<keyword evidence="11" id="KW-1185">Reference proteome</keyword>
<feature type="transmembrane region" description="Helical" evidence="9">
    <location>
        <begin position="186"/>
        <end position="203"/>
    </location>
</feature>
<comment type="subcellular location">
    <subcellularLocation>
        <location evidence="1">Cell membrane</location>
        <topology evidence="1">Multi-pass membrane protein</topology>
    </subcellularLocation>
</comment>
<organism evidence="10 11">
    <name type="scientific">Endomicrobium trichonymphae</name>
    <dbReference type="NCBI Taxonomy" id="1408204"/>
    <lineage>
        <taxon>Bacteria</taxon>
        <taxon>Pseudomonadati</taxon>
        <taxon>Elusimicrobiota</taxon>
        <taxon>Endomicrobiia</taxon>
        <taxon>Endomicrobiales</taxon>
        <taxon>Endomicrobiaceae</taxon>
        <taxon>Candidatus Endomicrobiellum</taxon>
    </lineage>
</organism>
<proteinExistence type="predicted"/>
<keyword evidence="4" id="KW-0762">Sugar transport</keyword>
<dbReference type="EMBL" id="LNVX01000345">
    <property type="protein sequence ID" value="OEG70397.1"/>
    <property type="molecule type" value="Genomic_DNA"/>
</dbReference>
<reference evidence="10 11" key="1">
    <citation type="submission" date="2015-11" db="EMBL/GenBank/DDBJ databases">
        <title>Evidence for parallel genomic evolution in an endosymbiosis of termite gut flagellates.</title>
        <authorList>
            <person name="Zheng H."/>
        </authorList>
    </citation>
    <scope>NUCLEOTIDE SEQUENCE [LARGE SCALE GENOMIC DNA]</scope>
    <source>
        <strain evidence="10 11">CET450</strain>
    </source>
</reference>
<feature type="transmembrane region" description="Helical" evidence="9">
    <location>
        <begin position="7"/>
        <end position="27"/>
    </location>
</feature>
<feature type="transmembrane region" description="Helical" evidence="9">
    <location>
        <begin position="66"/>
        <end position="88"/>
    </location>
</feature>
<dbReference type="InterPro" id="IPR004700">
    <property type="entry name" value="PTS_IIC_man"/>
</dbReference>
<evidence type="ECO:0000256" key="7">
    <source>
        <dbReference type="ARBA" id="ARBA00022989"/>
    </source>
</evidence>
<evidence type="ECO:0000256" key="9">
    <source>
        <dbReference type="SAM" id="Phobius"/>
    </source>
</evidence>
<dbReference type="GO" id="GO:0009401">
    <property type="term" value="P:phosphoenolpyruvate-dependent sugar phosphotransferase system"/>
    <property type="evidence" value="ECO:0007669"/>
    <property type="project" value="UniProtKB-KW"/>
</dbReference>
<gene>
    <name evidence="10" type="ORF">ATZ36_04525</name>
</gene>
<feature type="transmembrane region" description="Helical" evidence="9">
    <location>
        <begin position="39"/>
        <end position="59"/>
    </location>
</feature>
<keyword evidence="7 9" id="KW-1133">Transmembrane helix</keyword>
<dbReference type="GO" id="GO:0005886">
    <property type="term" value="C:plasma membrane"/>
    <property type="evidence" value="ECO:0007669"/>
    <property type="project" value="UniProtKB-SubCell"/>
</dbReference>
<accession>A0A1E5IIS0</accession>
<evidence type="ECO:0000313" key="11">
    <source>
        <dbReference type="Proteomes" id="UP000095237"/>
    </source>
</evidence>
<evidence type="ECO:0000256" key="1">
    <source>
        <dbReference type="ARBA" id="ARBA00004651"/>
    </source>
</evidence>
<evidence type="ECO:0000313" key="10">
    <source>
        <dbReference type="EMBL" id="OEG70397.1"/>
    </source>
</evidence>
<keyword evidence="3" id="KW-1003">Cell membrane</keyword>
<evidence type="ECO:0000256" key="8">
    <source>
        <dbReference type="ARBA" id="ARBA00023136"/>
    </source>
</evidence>
<keyword evidence="6 9" id="KW-0812">Transmembrane</keyword>
<dbReference type="Pfam" id="PF03609">
    <property type="entry name" value="EII-Sor"/>
    <property type="match status" value="1"/>
</dbReference>
<keyword evidence="5" id="KW-0598">Phosphotransferase system</keyword>
<name>A0A1E5IIS0_ENDTX</name>
<feature type="transmembrane region" description="Helical" evidence="9">
    <location>
        <begin position="146"/>
        <end position="166"/>
    </location>
</feature>
<keyword evidence="8 9" id="KW-0472">Membrane</keyword>
<dbReference type="AlphaFoldDB" id="A0A1E5IIS0"/>
<evidence type="ECO:0000256" key="4">
    <source>
        <dbReference type="ARBA" id="ARBA00022597"/>
    </source>
</evidence>
<dbReference type="Proteomes" id="UP000095237">
    <property type="component" value="Unassembled WGS sequence"/>
</dbReference>